<dbReference type="OrthoDB" id="7871968at2"/>
<reference evidence="3" key="1">
    <citation type="submission" date="2016-10" db="EMBL/GenBank/DDBJ databases">
        <authorList>
            <person name="Varghese N."/>
            <person name="Submissions S."/>
        </authorList>
    </citation>
    <scope>NUCLEOTIDE SEQUENCE [LARGE SCALE GENOMIC DNA]</scope>
    <source>
        <strain evidence="3">DSM 26894</strain>
    </source>
</reference>
<dbReference type="EMBL" id="FOZW01000013">
    <property type="protein sequence ID" value="SFT19020.1"/>
    <property type="molecule type" value="Genomic_DNA"/>
</dbReference>
<evidence type="ECO:0000313" key="3">
    <source>
        <dbReference type="Proteomes" id="UP000199392"/>
    </source>
</evidence>
<feature type="region of interest" description="Disordered" evidence="1">
    <location>
        <begin position="1"/>
        <end position="28"/>
    </location>
</feature>
<dbReference type="STRING" id="311180.SAMN04488050_113216"/>
<gene>
    <name evidence="2" type="ORF">SAMN04488050_113216</name>
</gene>
<sequence length="70" mass="7743">MSFMTSPRTIDAAMDVPPDPRQPMTAEQEARLRELSQRAGETFDAELTLWQAGRRIAELEDLAGTTPPAV</sequence>
<proteinExistence type="predicted"/>
<evidence type="ECO:0000256" key="1">
    <source>
        <dbReference type="SAM" id="MobiDB-lite"/>
    </source>
</evidence>
<evidence type="ECO:0000313" key="2">
    <source>
        <dbReference type="EMBL" id="SFT19020.1"/>
    </source>
</evidence>
<dbReference type="RefSeq" id="WP_092428833.1">
    <property type="nucleotide sequence ID" value="NZ_FNCL01000013.1"/>
</dbReference>
<evidence type="ECO:0008006" key="4">
    <source>
        <dbReference type="Google" id="ProtNLM"/>
    </source>
</evidence>
<protein>
    <recommendedName>
        <fullName evidence="4">DUF3072 domain-containing protein</fullName>
    </recommendedName>
</protein>
<name>A0A1I6VZ62_9RHOB</name>
<keyword evidence="3" id="KW-1185">Reference proteome</keyword>
<dbReference type="Pfam" id="PF11272">
    <property type="entry name" value="DUF3072"/>
    <property type="match status" value="1"/>
</dbReference>
<accession>A0A1I6VZ62</accession>
<dbReference type="InterPro" id="IPR021425">
    <property type="entry name" value="DUF3072"/>
</dbReference>
<dbReference type="AlphaFoldDB" id="A0A1I6VZ62"/>
<organism evidence="2 3">
    <name type="scientific">Alloyangia pacifica</name>
    <dbReference type="NCBI Taxonomy" id="311180"/>
    <lineage>
        <taxon>Bacteria</taxon>
        <taxon>Pseudomonadati</taxon>
        <taxon>Pseudomonadota</taxon>
        <taxon>Alphaproteobacteria</taxon>
        <taxon>Rhodobacterales</taxon>
        <taxon>Roseobacteraceae</taxon>
        <taxon>Alloyangia</taxon>
    </lineage>
</organism>
<dbReference type="Proteomes" id="UP000199392">
    <property type="component" value="Unassembled WGS sequence"/>
</dbReference>